<dbReference type="InterPro" id="IPR013087">
    <property type="entry name" value="Znf_C2H2_type"/>
</dbReference>
<dbReference type="Proteomes" id="UP000070501">
    <property type="component" value="Unassembled WGS sequence"/>
</dbReference>
<evidence type="ECO:0000313" key="4">
    <source>
        <dbReference type="Proteomes" id="UP000070501"/>
    </source>
</evidence>
<feature type="domain" description="C2H2-type" evidence="2">
    <location>
        <begin position="90"/>
        <end position="117"/>
    </location>
</feature>
<dbReference type="EMBL" id="KQ964247">
    <property type="protein sequence ID" value="KXJ94747.1"/>
    <property type="molecule type" value="Genomic_DNA"/>
</dbReference>
<dbReference type="STRING" id="196109.A0A136JCA7"/>
<dbReference type="AlphaFoldDB" id="A0A136JCA7"/>
<organism evidence="3 4">
    <name type="scientific">Microdochium bolleyi</name>
    <dbReference type="NCBI Taxonomy" id="196109"/>
    <lineage>
        <taxon>Eukaryota</taxon>
        <taxon>Fungi</taxon>
        <taxon>Dikarya</taxon>
        <taxon>Ascomycota</taxon>
        <taxon>Pezizomycotina</taxon>
        <taxon>Sordariomycetes</taxon>
        <taxon>Xylariomycetidae</taxon>
        <taxon>Xylariales</taxon>
        <taxon>Microdochiaceae</taxon>
        <taxon>Microdochium</taxon>
    </lineage>
</organism>
<keyword evidence="1" id="KW-0863">Zinc-finger</keyword>
<name>A0A136JCA7_9PEZI</name>
<dbReference type="OrthoDB" id="4899871at2759"/>
<reference evidence="4" key="1">
    <citation type="submission" date="2016-02" db="EMBL/GenBank/DDBJ databases">
        <title>Draft genome sequence of Microdochium bolleyi, a fungal endophyte of beachgrass.</title>
        <authorList>
            <consortium name="DOE Joint Genome Institute"/>
            <person name="David A.S."/>
            <person name="May G."/>
            <person name="Haridas S."/>
            <person name="Lim J."/>
            <person name="Wang M."/>
            <person name="Labutti K."/>
            <person name="Lipzen A."/>
            <person name="Barry K."/>
            <person name="Grigoriev I.V."/>
        </authorList>
    </citation>
    <scope>NUCLEOTIDE SEQUENCE [LARGE SCALE GENOMIC DNA]</scope>
    <source>
        <strain evidence="4">J235TASD1</strain>
    </source>
</reference>
<proteinExistence type="predicted"/>
<keyword evidence="1" id="KW-0479">Metal-binding</keyword>
<protein>
    <recommendedName>
        <fullName evidence="2">C2H2-type domain-containing protein</fullName>
    </recommendedName>
</protein>
<gene>
    <name evidence="3" type="ORF">Micbo1qcDRAFT_46190</name>
</gene>
<keyword evidence="4" id="KW-1185">Reference proteome</keyword>
<dbReference type="GO" id="GO:0008270">
    <property type="term" value="F:zinc ion binding"/>
    <property type="evidence" value="ECO:0007669"/>
    <property type="project" value="UniProtKB-KW"/>
</dbReference>
<dbReference type="InParanoid" id="A0A136JCA7"/>
<evidence type="ECO:0000259" key="2">
    <source>
        <dbReference type="PROSITE" id="PS50157"/>
    </source>
</evidence>
<sequence>MNCPSVCVGSHHLDSGQQNPGHGWCCGQWFRIGTELNRHIPLHTKPFPCEWGTNDRAPCTKRFRAKKEREKHYRTCHPLRAQLEGIPEHFRCEHCGDKVRRRDYLKRHYKSCTTLNPGRQRGKKGARKADE</sequence>
<evidence type="ECO:0000256" key="1">
    <source>
        <dbReference type="PROSITE-ProRule" id="PRU00042"/>
    </source>
</evidence>
<dbReference type="PROSITE" id="PS50157">
    <property type="entry name" value="ZINC_FINGER_C2H2_2"/>
    <property type="match status" value="1"/>
</dbReference>
<evidence type="ECO:0000313" key="3">
    <source>
        <dbReference type="EMBL" id="KXJ94747.1"/>
    </source>
</evidence>
<accession>A0A136JCA7</accession>
<dbReference type="Gene3D" id="3.30.160.60">
    <property type="entry name" value="Classic Zinc Finger"/>
    <property type="match status" value="1"/>
</dbReference>
<keyword evidence="1" id="KW-0862">Zinc</keyword>